<evidence type="ECO:0000256" key="1">
    <source>
        <dbReference type="ARBA" id="ARBA00023015"/>
    </source>
</evidence>
<dbReference type="SUPFAM" id="SSF53822">
    <property type="entry name" value="Periplasmic binding protein-like I"/>
    <property type="match status" value="1"/>
</dbReference>
<dbReference type="InterPro" id="IPR046335">
    <property type="entry name" value="LacI/GalR-like_sensor"/>
</dbReference>
<keyword evidence="1" id="KW-0805">Transcription regulation</keyword>
<evidence type="ECO:0000313" key="5">
    <source>
        <dbReference type="EMBL" id="MBB2181290.1"/>
    </source>
</evidence>
<reference evidence="5 6" key="1">
    <citation type="submission" date="2020-07" db="EMBL/GenBank/DDBJ databases">
        <title>Characterization and genome sequencing of isolate MD1, a novel member within the family Lachnospiraceae.</title>
        <authorList>
            <person name="Rettenmaier R."/>
            <person name="Di Bello L."/>
            <person name="Zinser C."/>
            <person name="Scheitz K."/>
            <person name="Liebl W."/>
            <person name="Zverlov V."/>
        </authorList>
    </citation>
    <scope>NUCLEOTIDE SEQUENCE [LARGE SCALE GENOMIC DNA]</scope>
    <source>
        <strain evidence="5 6">MD1</strain>
    </source>
</reference>
<proteinExistence type="predicted"/>
<dbReference type="GO" id="GO:0000976">
    <property type="term" value="F:transcription cis-regulatory region binding"/>
    <property type="evidence" value="ECO:0007669"/>
    <property type="project" value="TreeGrafter"/>
</dbReference>
<sequence>MFNNNRKTIGVFVSQIHQEFQVNLCKGISKRARELGYNVAYFANFIGYGEMLYELGEKNIANLPVYEDLSGIIILPDSMNVSGFEEIIFDKIKKKANCPVVSVRKKMDDYYNVLVKDELVLDEVIRHFIVDHGYRKINFLTGPKDNPVSISRLETYKRILTEYNIPYEEERIYYGDFWKFSSYDAVNYWFMNPEMSVEAIICANDYMAINTCKALAERGISVPEDIAVSGCDNLAITEDYSPFITTVGMPVFDMGIEAVNKIYLHNEGVEQEQTSYLETITIIRESCGCKMRDNKGKVSNKRNQIVDELEAKEKAIFYNSFMSVELTKIKQIDELDQKLASLIYMNEGYNSFFMCLNKDWDLYSAKDMPEEDSVKDMIMEVGIKNGEMLEKQEFTKPFLLPPNVMDENPQIFIFNVLHYQEVCFGYTAINFINDGVSKLSYQGWLINVCNTLENIRIHNELNRLVYKLEDMYIKDELTGLYNRRALESLGQKYLRQCIEENLNFMIFTADMDKLKFINDKYGHASGDIAIKAVANALFYAADDDEICMRIGGDEFVVIGMEYDEQKLERFIQKFEEEINRFNQEENNPFTVSVSHGFSIFKPNKKVTIEDCLLVADSKLYQQKYEKEKLRLKSRNHIFEIEN</sequence>
<dbReference type="CDD" id="cd01949">
    <property type="entry name" value="GGDEF"/>
    <property type="match status" value="1"/>
</dbReference>
<comment type="caution">
    <text evidence="5">The sequence shown here is derived from an EMBL/GenBank/DDBJ whole genome shotgun (WGS) entry which is preliminary data.</text>
</comment>
<evidence type="ECO:0000256" key="2">
    <source>
        <dbReference type="ARBA" id="ARBA00023125"/>
    </source>
</evidence>
<dbReference type="PANTHER" id="PTHR30146">
    <property type="entry name" value="LACI-RELATED TRANSCRIPTIONAL REPRESSOR"/>
    <property type="match status" value="1"/>
</dbReference>
<organism evidence="5 6">
    <name type="scientific">Variimorphobacter saccharofermentans</name>
    <dbReference type="NCBI Taxonomy" id="2755051"/>
    <lineage>
        <taxon>Bacteria</taxon>
        <taxon>Bacillati</taxon>
        <taxon>Bacillota</taxon>
        <taxon>Clostridia</taxon>
        <taxon>Lachnospirales</taxon>
        <taxon>Lachnospiraceae</taxon>
        <taxon>Variimorphobacter</taxon>
    </lineage>
</organism>
<dbReference type="SMART" id="SM00267">
    <property type="entry name" value="GGDEF"/>
    <property type="match status" value="1"/>
</dbReference>
<protein>
    <submittedName>
        <fullName evidence="5">GGDEF domain-containing protein</fullName>
    </submittedName>
</protein>
<dbReference type="PROSITE" id="PS50887">
    <property type="entry name" value="GGDEF"/>
    <property type="match status" value="1"/>
</dbReference>
<dbReference type="AlphaFoldDB" id="A0A839JUX1"/>
<dbReference type="InterPro" id="IPR029787">
    <property type="entry name" value="Nucleotide_cyclase"/>
</dbReference>
<dbReference type="SUPFAM" id="SSF55073">
    <property type="entry name" value="Nucleotide cyclase"/>
    <property type="match status" value="1"/>
</dbReference>
<dbReference type="Gene3D" id="3.30.70.270">
    <property type="match status" value="1"/>
</dbReference>
<dbReference type="Proteomes" id="UP000574276">
    <property type="component" value="Unassembled WGS sequence"/>
</dbReference>
<keyword evidence="3" id="KW-0804">Transcription</keyword>
<dbReference type="Pfam" id="PF13377">
    <property type="entry name" value="Peripla_BP_3"/>
    <property type="match status" value="1"/>
</dbReference>
<dbReference type="CDD" id="cd06267">
    <property type="entry name" value="PBP1_LacI_sugar_binding-like"/>
    <property type="match status" value="1"/>
</dbReference>
<dbReference type="Pfam" id="PF00990">
    <property type="entry name" value="GGDEF"/>
    <property type="match status" value="1"/>
</dbReference>
<keyword evidence="6" id="KW-1185">Reference proteome</keyword>
<dbReference type="NCBIfam" id="TIGR00254">
    <property type="entry name" value="GGDEF"/>
    <property type="match status" value="1"/>
</dbReference>
<dbReference type="GO" id="GO:0003700">
    <property type="term" value="F:DNA-binding transcription factor activity"/>
    <property type="evidence" value="ECO:0007669"/>
    <property type="project" value="TreeGrafter"/>
</dbReference>
<dbReference type="Gene3D" id="3.40.50.2300">
    <property type="match status" value="2"/>
</dbReference>
<dbReference type="RefSeq" id="WP_228351071.1">
    <property type="nucleotide sequence ID" value="NZ_JACEGA010000001.1"/>
</dbReference>
<gene>
    <name evidence="5" type="ORF">H0486_00070</name>
</gene>
<dbReference type="InterPro" id="IPR000160">
    <property type="entry name" value="GGDEF_dom"/>
</dbReference>
<feature type="domain" description="GGDEF" evidence="4">
    <location>
        <begin position="502"/>
        <end position="642"/>
    </location>
</feature>
<evidence type="ECO:0000313" key="6">
    <source>
        <dbReference type="Proteomes" id="UP000574276"/>
    </source>
</evidence>
<accession>A0A839JUX1</accession>
<dbReference type="PANTHER" id="PTHR30146:SF24">
    <property type="entry name" value="XYLOSE OPERON REGULATORY PROTEIN"/>
    <property type="match status" value="1"/>
</dbReference>
<name>A0A839JUX1_9FIRM</name>
<dbReference type="InterPro" id="IPR028082">
    <property type="entry name" value="Peripla_BP_I"/>
</dbReference>
<dbReference type="EMBL" id="JACEGA010000001">
    <property type="protein sequence ID" value="MBB2181290.1"/>
    <property type="molecule type" value="Genomic_DNA"/>
</dbReference>
<dbReference type="InterPro" id="IPR043128">
    <property type="entry name" value="Rev_trsase/Diguanyl_cyclase"/>
</dbReference>
<evidence type="ECO:0000259" key="4">
    <source>
        <dbReference type="PROSITE" id="PS50887"/>
    </source>
</evidence>
<evidence type="ECO:0000256" key="3">
    <source>
        <dbReference type="ARBA" id="ARBA00023163"/>
    </source>
</evidence>
<keyword evidence="2" id="KW-0238">DNA-binding</keyword>